<evidence type="ECO:0000313" key="1">
    <source>
        <dbReference type="EMBL" id="KAF4716986.1"/>
    </source>
</evidence>
<feature type="non-terminal residue" evidence="1">
    <location>
        <position position="1"/>
    </location>
</feature>
<accession>A0A7J6RAF6</accession>
<feature type="non-terminal residue" evidence="1">
    <location>
        <position position="115"/>
    </location>
</feature>
<dbReference type="AlphaFoldDB" id="A0A7J6RAF6"/>
<keyword evidence="2" id="KW-1185">Reference proteome</keyword>
<protein>
    <submittedName>
        <fullName evidence="1">Uncharacterized protein</fullName>
    </submittedName>
</protein>
<gene>
    <name evidence="1" type="ORF">FOZ63_023228</name>
</gene>
<sequence>YPAERLARWARGLALDALCPTPLLTLVSRGALRSPAGARNIAHVLPLVDLIAFTLAELRTANDALNNAITAGDDVAPSLIQESVQEAVNAVVEYSAMVGGTRSEVSVLRYTIDCL</sequence>
<comment type="caution">
    <text evidence="1">The sequence shown here is derived from an EMBL/GenBank/DDBJ whole genome shotgun (WGS) entry which is preliminary data.</text>
</comment>
<name>A0A7J6RAF6_PEROL</name>
<proteinExistence type="predicted"/>
<reference evidence="1 2" key="1">
    <citation type="submission" date="2020-04" db="EMBL/GenBank/DDBJ databases">
        <title>Perkinsus olseni comparative genomics.</title>
        <authorList>
            <person name="Bogema D.R."/>
        </authorList>
    </citation>
    <scope>NUCLEOTIDE SEQUENCE [LARGE SCALE GENOMIC DNA]</scope>
    <source>
        <strain evidence="1 2">ATCC PRA-207</strain>
    </source>
</reference>
<evidence type="ECO:0000313" key="2">
    <source>
        <dbReference type="Proteomes" id="UP000553632"/>
    </source>
</evidence>
<dbReference type="Proteomes" id="UP000553632">
    <property type="component" value="Unassembled WGS sequence"/>
</dbReference>
<organism evidence="1 2">
    <name type="scientific">Perkinsus olseni</name>
    <name type="common">Perkinsus atlanticus</name>
    <dbReference type="NCBI Taxonomy" id="32597"/>
    <lineage>
        <taxon>Eukaryota</taxon>
        <taxon>Sar</taxon>
        <taxon>Alveolata</taxon>
        <taxon>Perkinsozoa</taxon>
        <taxon>Perkinsea</taxon>
        <taxon>Perkinsida</taxon>
        <taxon>Perkinsidae</taxon>
        <taxon>Perkinsus</taxon>
    </lineage>
</organism>
<dbReference type="EMBL" id="JABANO010027349">
    <property type="protein sequence ID" value="KAF4716986.1"/>
    <property type="molecule type" value="Genomic_DNA"/>
</dbReference>